<keyword evidence="8" id="KW-1185">Reference proteome</keyword>
<comment type="caution">
    <text evidence="7">The sequence shown here is derived from an EMBL/GenBank/DDBJ whole genome shotgun (WGS) entry which is preliminary data.</text>
</comment>
<keyword evidence="2" id="KW-0805">Transcription regulation</keyword>
<feature type="compositionally biased region" description="Acidic residues" evidence="5">
    <location>
        <begin position="15"/>
        <end position="25"/>
    </location>
</feature>
<dbReference type="PANTHER" id="PTHR13115:SF8">
    <property type="entry name" value="RNA POLYMERASE-ASSOCIATED PROTEIN RTF1 HOMOLOG"/>
    <property type="match status" value="1"/>
</dbReference>
<sequence>RNDSDSDEDGAFHDDDIDGVEDENDTELREIKSWGDDLMGDEKDRSMLNAMTALDREKFLAERAERRQVVLDRLELKRKVRGETGVSDNRRISSRREEKSKNSKSLRALKRQRDEKSSKKSSVRAPTANVSSDRRRTSYYDDESSGSDNSRDRRRRRDSRSRSRSRSRSLSSDRHSTRNKNPRPPSPSTKNATYEQIRRITVARNDLEKWMYKHDFDTLLIDCFVRIVFGFDQETKQQKYRLCRIADVSEREKTYTVGNSVSKKVLHLAYGSFKEKTFLMDIVSNSPPTEDEFLRYMTALGTERMISVSLVEAKMQDLQKTRDHIYSNQEIEERISIKKALQRVPANIAAEKLILSAQLDQAREEHDDEKIVDIEARIASLDDLAHEKRQTSGKLEEFAKLNEKNRMAQFEEARRAEIELKNFKKFGITGTQADSKHHPKKSKSKRTQLNGVTLEVYVLSKDTYFDDLDVSDLIQ</sequence>
<dbReference type="PANTHER" id="PTHR13115">
    <property type="entry name" value="RNA POLYMERASE-ASSOCIATED PROTEIN RTF1 HOMOLOG"/>
    <property type="match status" value="1"/>
</dbReference>
<feature type="region of interest" description="Disordered" evidence="5">
    <location>
        <begin position="1"/>
        <end position="26"/>
    </location>
</feature>
<name>A0AAD5T1E9_9FUNG</name>
<comment type="subcellular location">
    <subcellularLocation>
        <location evidence="1">Nucleus</location>
    </subcellularLocation>
</comment>
<dbReference type="Proteomes" id="UP001211907">
    <property type="component" value="Unassembled WGS sequence"/>
</dbReference>
<proteinExistence type="predicted"/>
<dbReference type="Pfam" id="PF03126">
    <property type="entry name" value="Plus-3"/>
    <property type="match status" value="1"/>
</dbReference>
<protein>
    <recommendedName>
        <fullName evidence="6">Plus3 domain-containing protein</fullName>
    </recommendedName>
</protein>
<dbReference type="EMBL" id="JADGJH010000800">
    <property type="protein sequence ID" value="KAJ3122552.1"/>
    <property type="molecule type" value="Genomic_DNA"/>
</dbReference>
<dbReference type="GO" id="GO:0016593">
    <property type="term" value="C:Cdc73/Paf1 complex"/>
    <property type="evidence" value="ECO:0007669"/>
    <property type="project" value="TreeGrafter"/>
</dbReference>
<evidence type="ECO:0000256" key="4">
    <source>
        <dbReference type="ARBA" id="ARBA00023242"/>
    </source>
</evidence>
<dbReference type="PROSITE" id="PS51360">
    <property type="entry name" value="PLUS3"/>
    <property type="match status" value="1"/>
</dbReference>
<dbReference type="GO" id="GO:0003677">
    <property type="term" value="F:DNA binding"/>
    <property type="evidence" value="ECO:0007669"/>
    <property type="project" value="InterPro"/>
</dbReference>
<evidence type="ECO:0000256" key="2">
    <source>
        <dbReference type="ARBA" id="ARBA00023015"/>
    </source>
</evidence>
<evidence type="ECO:0000313" key="7">
    <source>
        <dbReference type="EMBL" id="KAJ3122552.1"/>
    </source>
</evidence>
<keyword evidence="3" id="KW-0804">Transcription</keyword>
<evidence type="ECO:0000256" key="5">
    <source>
        <dbReference type="SAM" id="MobiDB-lite"/>
    </source>
</evidence>
<feature type="compositionally biased region" description="Basic residues" evidence="5">
    <location>
        <begin position="152"/>
        <end position="167"/>
    </location>
</feature>
<dbReference type="Gene3D" id="3.90.70.200">
    <property type="entry name" value="Plus-3 domain"/>
    <property type="match status" value="1"/>
</dbReference>
<evidence type="ECO:0000256" key="3">
    <source>
        <dbReference type="ARBA" id="ARBA00023163"/>
    </source>
</evidence>
<accession>A0AAD5T1E9</accession>
<dbReference type="SUPFAM" id="SSF159042">
    <property type="entry name" value="Plus3-like"/>
    <property type="match status" value="1"/>
</dbReference>
<dbReference type="SMART" id="SM00719">
    <property type="entry name" value="Plus3"/>
    <property type="match status" value="1"/>
</dbReference>
<organism evidence="7 8">
    <name type="scientific">Physocladia obscura</name>
    <dbReference type="NCBI Taxonomy" id="109957"/>
    <lineage>
        <taxon>Eukaryota</taxon>
        <taxon>Fungi</taxon>
        <taxon>Fungi incertae sedis</taxon>
        <taxon>Chytridiomycota</taxon>
        <taxon>Chytridiomycota incertae sedis</taxon>
        <taxon>Chytridiomycetes</taxon>
        <taxon>Chytridiales</taxon>
        <taxon>Chytriomycetaceae</taxon>
        <taxon>Physocladia</taxon>
    </lineage>
</organism>
<dbReference type="AlphaFoldDB" id="A0AAD5T1E9"/>
<feature type="region of interest" description="Disordered" evidence="5">
    <location>
        <begin position="79"/>
        <end position="194"/>
    </location>
</feature>
<feature type="compositionally biased region" description="Basic and acidic residues" evidence="5">
    <location>
        <begin position="88"/>
        <end position="101"/>
    </location>
</feature>
<feature type="compositionally biased region" description="Basic and acidic residues" evidence="5">
    <location>
        <begin position="1"/>
        <end position="14"/>
    </location>
</feature>
<reference evidence="7" key="1">
    <citation type="submission" date="2020-05" db="EMBL/GenBank/DDBJ databases">
        <title>Phylogenomic resolution of chytrid fungi.</title>
        <authorList>
            <person name="Stajich J.E."/>
            <person name="Amses K."/>
            <person name="Simmons R."/>
            <person name="Seto K."/>
            <person name="Myers J."/>
            <person name="Bonds A."/>
            <person name="Quandt C.A."/>
            <person name="Barry K."/>
            <person name="Liu P."/>
            <person name="Grigoriev I."/>
            <person name="Longcore J.E."/>
            <person name="James T.Y."/>
        </authorList>
    </citation>
    <scope>NUCLEOTIDE SEQUENCE</scope>
    <source>
        <strain evidence="7">JEL0513</strain>
    </source>
</reference>
<evidence type="ECO:0000313" key="8">
    <source>
        <dbReference type="Proteomes" id="UP001211907"/>
    </source>
</evidence>
<dbReference type="GO" id="GO:1990269">
    <property type="term" value="F:RNA polymerase II C-terminal domain phosphoserine binding"/>
    <property type="evidence" value="ECO:0007669"/>
    <property type="project" value="TreeGrafter"/>
</dbReference>
<dbReference type="InterPro" id="IPR036128">
    <property type="entry name" value="Plus3-like_sf"/>
</dbReference>
<dbReference type="InterPro" id="IPR004343">
    <property type="entry name" value="Plus-3_dom"/>
</dbReference>
<evidence type="ECO:0000259" key="6">
    <source>
        <dbReference type="PROSITE" id="PS51360"/>
    </source>
</evidence>
<evidence type="ECO:0000256" key="1">
    <source>
        <dbReference type="ARBA" id="ARBA00004123"/>
    </source>
</evidence>
<feature type="non-terminal residue" evidence="7">
    <location>
        <position position="475"/>
    </location>
</feature>
<keyword evidence="4" id="KW-0539">Nucleus</keyword>
<gene>
    <name evidence="7" type="ORF">HK100_011962</name>
</gene>
<feature type="domain" description="Plus3" evidence="6">
    <location>
        <begin position="191"/>
        <end position="330"/>
    </location>
</feature>